<dbReference type="CDD" id="cd00950">
    <property type="entry name" value="DHDPS"/>
    <property type="match status" value="1"/>
</dbReference>
<evidence type="ECO:0000256" key="3">
    <source>
        <dbReference type="ARBA" id="ARBA00007592"/>
    </source>
</evidence>
<dbReference type="GO" id="GO:0008840">
    <property type="term" value="F:4-hydroxy-tetrahydrodipicolinate synthase activity"/>
    <property type="evidence" value="ECO:0007669"/>
    <property type="project" value="UniProtKB-UniRule"/>
</dbReference>
<proteinExistence type="inferred from homology"/>
<reference evidence="16" key="1">
    <citation type="submission" date="2020-10" db="EMBL/GenBank/DDBJ databases">
        <title>Ca. Dormibacterota MAGs.</title>
        <authorList>
            <person name="Montgomery K."/>
        </authorList>
    </citation>
    <scope>NUCLEOTIDE SEQUENCE [LARGE SCALE GENOMIC DNA]</scope>
    <source>
        <strain evidence="16">SC8812_S17_10</strain>
    </source>
</reference>
<evidence type="ECO:0000256" key="15">
    <source>
        <dbReference type="PIRSR" id="PIRSR001365-2"/>
    </source>
</evidence>
<evidence type="ECO:0000256" key="6">
    <source>
        <dbReference type="ARBA" id="ARBA00022605"/>
    </source>
</evidence>
<dbReference type="EC" id="4.3.3.7" evidence="4 12"/>
<keyword evidence="17" id="KW-1185">Reference proteome</keyword>
<dbReference type="PIRSF" id="PIRSF001365">
    <property type="entry name" value="DHDPS"/>
    <property type="match status" value="1"/>
</dbReference>
<dbReference type="Pfam" id="PF00701">
    <property type="entry name" value="DHDPS"/>
    <property type="match status" value="1"/>
</dbReference>
<feature type="binding site" evidence="12 15">
    <location>
        <position position="202"/>
    </location>
    <ligand>
        <name>pyruvate</name>
        <dbReference type="ChEBI" id="CHEBI:15361"/>
    </ligand>
</feature>
<dbReference type="GO" id="GO:0019877">
    <property type="term" value="P:diaminopimelate biosynthetic process"/>
    <property type="evidence" value="ECO:0007669"/>
    <property type="project" value="UniProtKB-UniRule"/>
</dbReference>
<dbReference type="InterPro" id="IPR020624">
    <property type="entry name" value="Schiff_base-form_aldolases_CS"/>
</dbReference>
<evidence type="ECO:0000313" key="16">
    <source>
        <dbReference type="EMBL" id="MBJ7599907.1"/>
    </source>
</evidence>
<feature type="active site" description="Proton donor/acceptor" evidence="12 14">
    <location>
        <position position="132"/>
    </location>
</feature>
<keyword evidence="8 12" id="KW-0457">Lysine biosynthesis</keyword>
<evidence type="ECO:0000256" key="7">
    <source>
        <dbReference type="ARBA" id="ARBA00022915"/>
    </source>
</evidence>
<comment type="subunit">
    <text evidence="12">Homotetramer; dimer of dimers.</text>
</comment>
<dbReference type="PANTHER" id="PTHR12128">
    <property type="entry name" value="DIHYDRODIPICOLINATE SYNTHASE"/>
    <property type="match status" value="1"/>
</dbReference>
<dbReference type="Proteomes" id="UP000612893">
    <property type="component" value="Unassembled WGS sequence"/>
</dbReference>
<evidence type="ECO:0000256" key="1">
    <source>
        <dbReference type="ARBA" id="ARBA00003294"/>
    </source>
</evidence>
<feature type="binding site" evidence="12 15">
    <location>
        <position position="47"/>
    </location>
    <ligand>
        <name>pyruvate</name>
        <dbReference type="ChEBI" id="CHEBI:15361"/>
    </ligand>
</feature>
<feature type="site" description="Part of a proton relay during catalysis" evidence="12">
    <location>
        <position position="46"/>
    </location>
</feature>
<dbReference type="Gene3D" id="3.20.20.70">
    <property type="entry name" value="Aldolase class I"/>
    <property type="match status" value="1"/>
</dbReference>
<feature type="site" description="Part of a proton relay during catalysis" evidence="12">
    <location>
        <position position="108"/>
    </location>
</feature>
<dbReference type="GO" id="GO:0009089">
    <property type="term" value="P:lysine biosynthetic process via diaminopimelate"/>
    <property type="evidence" value="ECO:0007669"/>
    <property type="project" value="UniProtKB-UniRule"/>
</dbReference>
<comment type="similarity">
    <text evidence="3 12 13">Belongs to the DapA family.</text>
</comment>
<dbReference type="PROSITE" id="PS00665">
    <property type="entry name" value="DHDPS_1"/>
    <property type="match status" value="1"/>
</dbReference>
<evidence type="ECO:0000256" key="8">
    <source>
        <dbReference type="ARBA" id="ARBA00023154"/>
    </source>
</evidence>
<dbReference type="HAMAP" id="MF_00418">
    <property type="entry name" value="DapA"/>
    <property type="match status" value="1"/>
</dbReference>
<evidence type="ECO:0000256" key="9">
    <source>
        <dbReference type="ARBA" id="ARBA00023239"/>
    </source>
</evidence>
<dbReference type="NCBIfam" id="TIGR00674">
    <property type="entry name" value="dapA"/>
    <property type="match status" value="1"/>
</dbReference>
<comment type="subcellular location">
    <subcellularLocation>
        <location evidence="12">Cytoplasm</location>
    </subcellularLocation>
</comment>
<evidence type="ECO:0000256" key="10">
    <source>
        <dbReference type="ARBA" id="ARBA00023270"/>
    </source>
</evidence>
<evidence type="ECO:0000256" key="13">
    <source>
        <dbReference type="PIRNR" id="PIRNR001365"/>
    </source>
</evidence>
<dbReference type="GO" id="GO:0005737">
    <property type="term" value="C:cytoplasm"/>
    <property type="evidence" value="ECO:0007669"/>
    <property type="project" value="UniProtKB-SubCell"/>
</dbReference>
<keyword evidence="5 12" id="KW-0963">Cytoplasm</keyword>
<evidence type="ECO:0000256" key="4">
    <source>
        <dbReference type="ARBA" id="ARBA00012086"/>
    </source>
</evidence>
<accession>A0A934K3P8</accession>
<dbReference type="PRINTS" id="PR00146">
    <property type="entry name" value="DHPICSNTHASE"/>
</dbReference>
<comment type="caution">
    <text evidence="16">The sequence shown here is derived from an EMBL/GenBank/DDBJ whole genome shotgun (WGS) entry which is preliminary data.</text>
</comment>
<keyword evidence="7 12" id="KW-0220">Diaminopimelate biosynthesis</keyword>
<evidence type="ECO:0000313" key="17">
    <source>
        <dbReference type="Proteomes" id="UP000612893"/>
    </source>
</evidence>
<name>A0A934K3P8_9BACT</name>
<dbReference type="SMART" id="SM01130">
    <property type="entry name" value="DHDPS"/>
    <property type="match status" value="1"/>
</dbReference>
<gene>
    <name evidence="12 16" type="primary">dapA</name>
    <name evidence="16" type="ORF">JF922_17740</name>
</gene>
<evidence type="ECO:0000256" key="11">
    <source>
        <dbReference type="ARBA" id="ARBA00047836"/>
    </source>
</evidence>
<dbReference type="SUPFAM" id="SSF51569">
    <property type="entry name" value="Aldolase"/>
    <property type="match status" value="1"/>
</dbReference>
<dbReference type="InterPro" id="IPR013785">
    <property type="entry name" value="Aldolase_TIM"/>
</dbReference>
<keyword evidence="6 12" id="KW-0028">Amino-acid biosynthesis</keyword>
<comment type="catalytic activity">
    <reaction evidence="11 12">
        <text>L-aspartate 4-semialdehyde + pyruvate = (2S,4S)-4-hydroxy-2,3,4,5-tetrahydrodipicolinate + H2O + H(+)</text>
        <dbReference type="Rhea" id="RHEA:34171"/>
        <dbReference type="ChEBI" id="CHEBI:15361"/>
        <dbReference type="ChEBI" id="CHEBI:15377"/>
        <dbReference type="ChEBI" id="CHEBI:15378"/>
        <dbReference type="ChEBI" id="CHEBI:67139"/>
        <dbReference type="ChEBI" id="CHEBI:537519"/>
        <dbReference type="EC" id="4.3.3.7"/>
    </reaction>
</comment>
<dbReference type="InterPro" id="IPR002220">
    <property type="entry name" value="DapA-like"/>
</dbReference>
<evidence type="ECO:0000256" key="12">
    <source>
        <dbReference type="HAMAP-Rule" id="MF_00418"/>
    </source>
</evidence>
<sequence>MAEIGRLLTAMVTPFNPDGSVNYQAAQDLARRLCEDGSDGVVVAGTTGESPTLSDDEKIELVRRIKEAIPGGNVVAGAGGNDTRHSVELSERAMGAGADALLCVVPYYNKPSQEGMYRHFSELARVGPLIMYNIQARTGVNMTAATTLRVAGEPGVLGVKEASGDIDQMGLVCGGAPEGFRVWSGDDSFTLPLLAVGGYGVICVVSHLAGRAVKNMIEAYMEGRNDVARDIHQRLLPVIKALMTTASNPIPLKSVLNALGSPVGPFRLPLAPLPEADLERVMGVVRSAGDLITTTRPSGTLAGLPAL</sequence>
<organism evidence="16 17">
    <name type="scientific">Candidatus Nephthysia bennettiae</name>
    <dbReference type="NCBI Taxonomy" id="3127016"/>
    <lineage>
        <taxon>Bacteria</taxon>
        <taxon>Bacillati</taxon>
        <taxon>Candidatus Dormiibacterota</taxon>
        <taxon>Candidatus Dormibacteria</taxon>
        <taxon>Candidatus Dormibacterales</taxon>
        <taxon>Candidatus Dormibacteraceae</taxon>
        <taxon>Candidatus Nephthysia</taxon>
    </lineage>
</organism>
<dbReference type="InterPro" id="IPR005263">
    <property type="entry name" value="DapA"/>
</dbReference>
<comment type="caution">
    <text evidence="12">Was originally thought to be a dihydrodipicolinate synthase (DHDPS), catalyzing the condensation of (S)-aspartate-beta-semialdehyde [(S)-ASA] and pyruvate to dihydrodipicolinate (DHDP). However, it was shown in E.coli that the product of the enzymatic reaction is not dihydrodipicolinate but in fact (4S)-4-hydroxy-2,3,4,5-tetrahydro-(2S)-dipicolinic acid (HTPA), and that the consecutive dehydration reaction leading to DHDP is not spontaneous but catalyzed by DapB.</text>
</comment>
<keyword evidence="10 12" id="KW-0704">Schiff base</keyword>
<keyword evidence="9 12" id="KW-0456">Lyase</keyword>
<evidence type="ECO:0000256" key="14">
    <source>
        <dbReference type="PIRSR" id="PIRSR001365-1"/>
    </source>
</evidence>
<evidence type="ECO:0000256" key="5">
    <source>
        <dbReference type="ARBA" id="ARBA00022490"/>
    </source>
</evidence>
<dbReference type="PANTHER" id="PTHR12128:SF66">
    <property type="entry name" value="4-HYDROXY-2-OXOGLUTARATE ALDOLASE, MITOCHONDRIAL"/>
    <property type="match status" value="1"/>
</dbReference>
<dbReference type="AlphaFoldDB" id="A0A934K3P8"/>
<dbReference type="RefSeq" id="WP_338203548.1">
    <property type="nucleotide sequence ID" value="NZ_JAEKNR010000176.1"/>
</dbReference>
<dbReference type="EMBL" id="JAEKNR010000176">
    <property type="protein sequence ID" value="MBJ7599907.1"/>
    <property type="molecule type" value="Genomic_DNA"/>
</dbReference>
<comment type="pathway">
    <text evidence="2 12">Amino-acid biosynthesis; L-lysine biosynthesis via DAP pathway; (S)-tetrahydrodipicolinate from L-aspartate: step 3/4.</text>
</comment>
<evidence type="ECO:0000256" key="2">
    <source>
        <dbReference type="ARBA" id="ARBA00005120"/>
    </source>
</evidence>
<comment type="function">
    <text evidence="1 12">Catalyzes the condensation of (S)-aspartate-beta-semialdehyde [(S)-ASA] and pyruvate to 4-hydroxy-tetrahydrodipicolinate (HTPA).</text>
</comment>
<protein>
    <recommendedName>
        <fullName evidence="4 12">4-hydroxy-tetrahydrodipicolinate synthase</fullName>
        <shortName evidence="12">HTPA synthase</shortName>
        <ecNumber evidence="4 12">4.3.3.7</ecNumber>
    </recommendedName>
</protein>
<feature type="active site" description="Schiff-base intermediate with substrate" evidence="12 14">
    <location>
        <position position="160"/>
    </location>
</feature>